<dbReference type="PROSITE" id="PS50894">
    <property type="entry name" value="HPT"/>
    <property type="match status" value="1"/>
</dbReference>
<dbReference type="InterPro" id="IPR003594">
    <property type="entry name" value="HATPase_dom"/>
</dbReference>
<dbReference type="CDD" id="cd00731">
    <property type="entry name" value="CheA_reg"/>
    <property type="match status" value="1"/>
</dbReference>
<dbReference type="InterPro" id="IPR037006">
    <property type="entry name" value="CheA-like_homodim_sf"/>
</dbReference>
<dbReference type="InterPro" id="IPR036890">
    <property type="entry name" value="HATPase_C_sf"/>
</dbReference>
<feature type="domain" description="CheW-like" evidence="8">
    <location>
        <begin position="588"/>
        <end position="723"/>
    </location>
</feature>
<dbReference type="Proteomes" id="UP000319576">
    <property type="component" value="Chromosome"/>
</dbReference>
<keyword evidence="5" id="KW-0418">Kinase</keyword>
<dbReference type="OrthoDB" id="9803176at2"/>
<protein>
    <recommendedName>
        <fullName evidence="2">histidine kinase</fullName>
        <ecNumber evidence="2">2.7.13.3</ecNumber>
    </recommendedName>
</protein>
<dbReference type="InterPro" id="IPR036061">
    <property type="entry name" value="CheW-like_dom_sf"/>
</dbReference>
<dbReference type="SUPFAM" id="SSF55874">
    <property type="entry name" value="ATPase domain of HSP90 chaperone/DNA topoisomerase II/histidine kinase"/>
    <property type="match status" value="1"/>
</dbReference>
<dbReference type="EMBL" id="CP036273">
    <property type="protein sequence ID" value="QDU21968.1"/>
    <property type="molecule type" value="Genomic_DNA"/>
</dbReference>
<dbReference type="RefSeq" id="WP_145241312.1">
    <property type="nucleotide sequence ID" value="NZ_CP036273.1"/>
</dbReference>
<dbReference type="AlphaFoldDB" id="A0A517XWU7"/>
<dbReference type="GO" id="GO:0005737">
    <property type="term" value="C:cytoplasm"/>
    <property type="evidence" value="ECO:0007669"/>
    <property type="project" value="InterPro"/>
</dbReference>
<dbReference type="Gene3D" id="1.20.120.160">
    <property type="entry name" value="HPT domain"/>
    <property type="match status" value="1"/>
</dbReference>
<dbReference type="SMART" id="SM00260">
    <property type="entry name" value="CheW"/>
    <property type="match status" value="2"/>
</dbReference>
<dbReference type="Pfam" id="PF01584">
    <property type="entry name" value="CheW"/>
    <property type="match status" value="2"/>
</dbReference>
<dbReference type="PROSITE" id="PS50109">
    <property type="entry name" value="HIS_KIN"/>
    <property type="match status" value="1"/>
</dbReference>
<dbReference type="Gene3D" id="3.30.565.10">
    <property type="entry name" value="Histidine kinase-like ATPase, C-terminal domain"/>
    <property type="match status" value="1"/>
</dbReference>
<evidence type="ECO:0000256" key="4">
    <source>
        <dbReference type="ARBA" id="ARBA00022679"/>
    </source>
</evidence>
<dbReference type="GO" id="GO:0000155">
    <property type="term" value="F:phosphorelay sensor kinase activity"/>
    <property type="evidence" value="ECO:0007669"/>
    <property type="project" value="InterPro"/>
</dbReference>
<dbReference type="SUPFAM" id="SSF50341">
    <property type="entry name" value="CheW-like"/>
    <property type="match status" value="2"/>
</dbReference>
<evidence type="ECO:0000256" key="1">
    <source>
        <dbReference type="ARBA" id="ARBA00000085"/>
    </source>
</evidence>
<dbReference type="InterPro" id="IPR005467">
    <property type="entry name" value="His_kinase_dom"/>
</dbReference>
<evidence type="ECO:0000256" key="3">
    <source>
        <dbReference type="ARBA" id="ARBA00022553"/>
    </source>
</evidence>
<dbReference type="InterPro" id="IPR036641">
    <property type="entry name" value="HPT_dom_sf"/>
</dbReference>
<dbReference type="PRINTS" id="PR00344">
    <property type="entry name" value="BCTRLSENSOR"/>
</dbReference>
<evidence type="ECO:0000256" key="5">
    <source>
        <dbReference type="ARBA" id="ARBA00022777"/>
    </source>
</evidence>
<evidence type="ECO:0000256" key="2">
    <source>
        <dbReference type="ARBA" id="ARBA00012438"/>
    </source>
</evidence>
<feature type="domain" description="HPt" evidence="9">
    <location>
        <begin position="1"/>
        <end position="101"/>
    </location>
</feature>
<dbReference type="PANTHER" id="PTHR43395:SF1">
    <property type="entry name" value="CHEMOTAXIS PROTEIN CHEA"/>
    <property type="match status" value="1"/>
</dbReference>
<dbReference type="InterPro" id="IPR004358">
    <property type="entry name" value="Sig_transdc_His_kin-like_C"/>
</dbReference>
<dbReference type="PROSITE" id="PS50851">
    <property type="entry name" value="CHEW"/>
    <property type="match status" value="2"/>
</dbReference>
<dbReference type="SUPFAM" id="SSF47226">
    <property type="entry name" value="Histidine-containing phosphotransfer domain, HPT domain"/>
    <property type="match status" value="1"/>
</dbReference>
<evidence type="ECO:0000259" key="8">
    <source>
        <dbReference type="PROSITE" id="PS50851"/>
    </source>
</evidence>
<name>A0A517XWU7_9BACT</name>
<dbReference type="FunFam" id="3.30.565.10:FF:000016">
    <property type="entry name" value="Chemotaxis protein CheA, putative"/>
    <property type="match status" value="1"/>
</dbReference>
<dbReference type="Pfam" id="PF02518">
    <property type="entry name" value="HATPase_c"/>
    <property type="match status" value="1"/>
</dbReference>
<organism evidence="10 11">
    <name type="scientific">Urbifossiella limnaea</name>
    <dbReference type="NCBI Taxonomy" id="2528023"/>
    <lineage>
        <taxon>Bacteria</taxon>
        <taxon>Pseudomonadati</taxon>
        <taxon>Planctomycetota</taxon>
        <taxon>Planctomycetia</taxon>
        <taxon>Gemmatales</taxon>
        <taxon>Gemmataceae</taxon>
        <taxon>Urbifossiella</taxon>
    </lineage>
</organism>
<feature type="domain" description="CheW-like" evidence="8">
    <location>
        <begin position="428"/>
        <end position="566"/>
    </location>
</feature>
<dbReference type="SMART" id="SM00387">
    <property type="entry name" value="HATPase_c"/>
    <property type="match status" value="1"/>
</dbReference>
<dbReference type="Pfam" id="PF02895">
    <property type="entry name" value="H-kinase_dim"/>
    <property type="match status" value="1"/>
</dbReference>
<keyword evidence="4 10" id="KW-0808">Transferase</keyword>
<sequence length="729" mass="77447">MNDIIRDFLLETHESLAQLDLDLVALEKTPRDRETLDRVFRALHTVKGTAGFLGLDRLQAVSHAGENLLSRLRAGEIIFNPEIATAMLAVVDAVRRILAGLEATGQEEEADFSDIIRRLEALTKGAASNRAQPAAPPPPVVVGPTRVTVLPPEPPPAPVLAAVSMAEPAEGRHSAVSDGSIRVDVGLLDKLMTLVGELVLARNQLVGFRAAREDPALHGPVQRLDQLTTELQAGVMKTRMQPVGSLWGKFPRVVRDLAAACGKQVRLDLDGGDTDLDKSVVEAIRDPLTHIVRNAVDHGIEPPADRLSRGKPAEGRLHLHAAHEGGKVVIRVSDDGGGIDPGRVRAKAVAAGLLSADLAARQSDREAVNLVFLPGFSTADRVTHFSGRGVGMDVVRTNVEKIGGTVDLESRPGGGTTVSMKIPLTLAIIPALTVTCGGDRYCIPQVSLLELVRLDGDQAHTGVEYVHGAPVYRLRGNLLPLVHLDRLLRVDPTRPADGGATVVVIQADDRPFGLVVDDIHDTGEIVVKPLRKQLKGAAAFSGATILGDGRVALILDVLGLAQRAGVVSGPRDRAAAERPSAVAAAQARETVLLVASGGGRMAIPLAAVDRLEEFPRASVERVGGRSVVQYRGEILPLVRASRPSRHKRAAKRRPDEQRRLQVAVCAADGRRVGLVVSRLLDVVEEAVTARAPAGRAGVLFTAVVQDRVTEFLDIAAVVKAAHPAAVSPE</sequence>
<dbReference type="InterPro" id="IPR004105">
    <property type="entry name" value="CheA-like_dim"/>
</dbReference>
<dbReference type="SMART" id="SM01231">
    <property type="entry name" value="H-kinase_dim"/>
    <property type="match status" value="1"/>
</dbReference>
<dbReference type="SMART" id="SM00073">
    <property type="entry name" value="HPT"/>
    <property type="match status" value="1"/>
</dbReference>
<gene>
    <name evidence="10" type="primary">cheA_1</name>
    <name evidence="10" type="ORF">ETAA1_39430</name>
</gene>
<dbReference type="Gene3D" id="2.40.50.180">
    <property type="entry name" value="CheA-289, Domain 4"/>
    <property type="match status" value="1"/>
</dbReference>
<evidence type="ECO:0000313" key="10">
    <source>
        <dbReference type="EMBL" id="QDU21968.1"/>
    </source>
</evidence>
<evidence type="ECO:0000259" key="9">
    <source>
        <dbReference type="PROSITE" id="PS50894"/>
    </source>
</evidence>
<dbReference type="InterPro" id="IPR002545">
    <property type="entry name" value="CheW-lke_dom"/>
</dbReference>
<dbReference type="GO" id="GO:0006935">
    <property type="term" value="P:chemotaxis"/>
    <property type="evidence" value="ECO:0007669"/>
    <property type="project" value="InterPro"/>
</dbReference>
<dbReference type="KEGG" id="uli:ETAA1_39430"/>
<keyword evidence="11" id="KW-1185">Reference proteome</keyword>
<dbReference type="Gene3D" id="2.30.30.40">
    <property type="entry name" value="SH3 Domains"/>
    <property type="match status" value="1"/>
</dbReference>
<accession>A0A517XWU7</accession>
<dbReference type="InterPro" id="IPR036097">
    <property type="entry name" value="HisK_dim/P_sf"/>
</dbReference>
<evidence type="ECO:0000256" key="6">
    <source>
        <dbReference type="PROSITE-ProRule" id="PRU00110"/>
    </source>
</evidence>
<dbReference type="SUPFAM" id="SSF47384">
    <property type="entry name" value="Homodimeric domain of signal transducing histidine kinase"/>
    <property type="match status" value="1"/>
</dbReference>
<feature type="modified residue" description="Phosphohistidine" evidence="6">
    <location>
        <position position="44"/>
    </location>
</feature>
<dbReference type="EC" id="2.7.13.3" evidence="2"/>
<dbReference type="InterPro" id="IPR051315">
    <property type="entry name" value="Bact_Chemotaxis_CheA"/>
</dbReference>
<proteinExistence type="predicted"/>
<feature type="domain" description="Histidine kinase" evidence="7">
    <location>
        <begin position="221"/>
        <end position="426"/>
    </location>
</feature>
<dbReference type="CDD" id="cd00088">
    <property type="entry name" value="HPT"/>
    <property type="match status" value="1"/>
</dbReference>
<evidence type="ECO:0000259" key="7">
    <source>
        <dbReference type="PROSITE" id="PS50109"/>
    </source>
</evidence>
<comment type="catalytic activity">
    <reaction evidence="1">
        <text>ATP + protein L-histidine = ADP + protein N-phospho-L-histidine.</text>
        <dbReference type="EC" id="2.7.13.3"/>
    </reaction>
</comment>
<dbReference type="InterPro" id="IPR008207">
    <property type="entry name" value="Sig_transdc_His_kin_Hpt_dom"/>
</dbReference>
<reference evidence="10 11" key="1">
    <citation type="submission" date="2019-02" db="EMBL/GenBank/DDBJ databases">
        <title>Deep-cultivation of Planctomycetes and their phenomic and genomic characterization uncovers novel biology.</title>
        <authorList>
            <person name="Wiegand S."/>
            <person name="Jogler M."/>
            <person name="Boedeker C."/>
            <person name="Pinto D."/>
            <person name="Vollmers J."/>
            <person name="Rivas-Marin E."/>
            <person name="Kohn T."/>
            <person name="Peeters S.H."/>
            <person name="Heuer A."/>
            <person name="Rast P."/>
            <person name="Oberbeckmann S."/>
            <person name="Bunk B."/>
            <person name="Jeske O."/>
            <person name="Meyerdierks A."/>
            <person name="Storesund J.E."/>
            <person name="Kallscheuer N."/>
            <person name="Luecker S."/>
            <person name="Lage O.M."/>
            <person name="Pohl T."/>
            <person name="Merkel B.J."/>
            <person name="Hornburger P."/>
            <person name="Mueller R.-W."/>
            <person name="Bruemmer F."/>
            <person name="Labrenz M."/>
            <person name="Spormann A.M."/>
            <person name="Op den Camp H."/>
            <person name="Overmann J."/>
            <person name="Amann R."/>
            <person name="Jetten M.S.M."/>
            <person name="Mascher T."/>
            <person name="Medema M.H."/>
            <person name="Devos D.P."/>
            <person name="Kaster A.-K."/>
            <person name="Ovreas L."/>
            <person name="Rohde M."/>
            <person name="Galperin M.Y."/>
            <person name="Jogler C."/>
        </authorList>
    </citation>
    <scope>NUCLEOTIDE SEQUENCE [LARGE SCALE GENOMIC DNA]</scope>
    <source>
        <strain evidence="10 11">ETA_A1</strain>
    </source>
</reference>
<evidence type="ECO:0000313" key="11">
    <source>
        <dbReference type="Proteomes" id="UP000319576"/>
    </source>
</evidence>
<dbReference type="Pfam" id="PF01627">
    <property type="entry name" value="Hpt"/>
    <property type="match status" value="1"/>
</dbReference>
<dbReference type="Gene3D" id="1.10.287.560">
    <property type="entry name" value="Histidine kinase CheA-like, homodimeric domain"/>
    <property type="match status" value="1"/>
</dbReference>
<dbReference type="PANTHER" id="PTHR43395">
    <property type="entry name" value="SENSOR HISTIDINE KINASE CHEA"/>
    <property type="match status" value="1"/>
</dbReference>
<keyword evidence="3 6" id="KW-0597">Phosphoprotein</keyword>